<keyword evidence="1" id="KW-0472">Membrane</keyword>
<sequence>MAASNTLYILNISCQRSSQSILCALMSLASQPSGPLVDADIFAIQEWVAERAISSLLYGIYAALSLTTIFLLLAKGLNSKARIGLTSLTTLMFLTSTLSVIFSLEFILLQIPLGGFNPPDPDAIIQLTTNIQIASEFMEKVNFVLSDGIVVWRAWIIFPRNLLVKFVLTLCMLGSCAGTFTVEGSLVAEFVRNPDSSNAGRRGTISIMAGPLLFTNMVATLLIGYKTWWGFRQ</sequence>
<reference evidence="2 3" key="1">
    <citation type="journal article" date="2020" name="ISME J.">
        <title>Uncovering the hidden diversity of litter-decomposition mechanisms in mushroom-forming fungi.</title>
        <authorList>
            <person name="Floudas D."/>
            <person name="Bentzer J."/>
            <person name="Ahren D."/>
            <person name="Johansson T."/>
            <person name="Persson P."/>
            <person name="Tunlid A."/>
        </authorList>
    </citation>
    <scope>NUCLEOTIDE SEQUENCE [LARGE SCALE GENOMIC DNA]</scope>
    <source>
        <strain evidence="2 3">CBS 291.85</strain>
    </source>
</reference>
<dbReference type="EMBL" id="JAACJM010000028">
    <property type="protein sequence ID" value="KAF5365209.1"/>
    <property type="molecule type" value="Genomic_DNA"/>
</dbReference>
<comment type="caution">
    <text evidence="2">The sequence shown here is derived from an EMBL/GenBank/DDBJ whole genome shotgun (WGS) entry which is preliminary data.</text>
</comment>
<evidence type="ECO:0000313" key="3">
    <source>
        <dbReference type="Proteomes" id="UP000559256"/>
    </source>
</evidence>
<protein>
    <submittedName>
        <fullName evidence="2">Uncharacterized protein</fullName>
    </submittedName>
</protein>
<feature type="transmembrane region" description="Helical" evidence="1">
    <location>
        <begin position="85"/>
        <end position="111"/>
    </location>
</feature>
<accession>A0A8H5GHK6</accession>
<keyword evidence="3" id="KW-1185">Reference proteome</keyword>
<feature type="transmembrane region" description="Helical" evidence="1">
    <location>
        <begin position="203"/>
        <end position="225"/>
    </location>
</feature>
<dbReference type="Proteomes" id="UP000559256">
    <property type="component" value="Unassembled WGS sequence"/>
</dbReference>
<gene>
    <name evidence="2" type="ORF">D9758_005461</name>
</gene>
<evidence type="ECO:0000313" key="2">
    <source>
        <dbReference type="EMBL" id="KAF5365209.1"/>
    </source>
</evidence>
<feature type="transmembrane region" description="Helical" evidence="1">
    <location>
        <begin position="162"/>
        <end position="182"/>
    </location>
</feature>
<organism evidence="2 3">
    <name type="scientific">Tetrapyrgos nigripes</name>
    <dbReference type="NCBI Taxonomy" id="182062"/>
    <lineage>
        <taxon>Eukaryota</taxon>
        <taxon>Fungi</taxon>
        <taxon>Dikarya</taxon>
        <taxon>Basidiomycota</taxon>
        <taxon>Agaricomycotina</taxon>
        <taxon>Agaricomycetes</taxon>
        <taxon>Agaricomycetidae</taxon>
        <taxon>Agaricales</taxon>
        <taxon>Marasmiineae</taxon>
        <taxon>Marasmiaceae</taxon>
        <taxon>Tetrapyrgos</taxon>
    </lineage>
</organism>
<feature type="transmembrane region" description="Helical" evidence="1">
    <location>
        <begin position="55"/>
        <end position="73"/>
    </location>
</feature>
<dbReference type="OrthoDB" id="2744793at2759"/>
<keyword evidence="1" id="KW-0812">Transmembrane</keyword>
<dbReference type="AlphaFoldDB" id="A0A8H5GHK6"/>
<keyword evidence="1" id="KW-1133">Transmembrane helix</keyword>
<evidence type="ECO:0000256" key="1">
    <source>
        <dbReference type="SAM" id="Phobius"/>
    </source>
</evidence>
<proteinExistence type="predicted"/>
<name>A0A8H5GHK6_9AGAR</name>